<protein>
    <submittedName>
        <fullName evidence="2">Uncharacterized protein</fullName>
    </submittedName>
</protein>
<reference evidence="2" key="1">
    <citation type="submission" date="2018-06" db="EMBL/GenBank/DDBJ databases">
        <authorList>
            <person name="Zhirakovskaya E."/>
        </authorList>
    </citation>
    <scope>NUCLEOTIDE SEQUENCE</scope>
</reference>
<keyword evidence="1" id="KW-0812">Transmembrane</keyword>
<sequence>MFKLKPVAIGVMFALCALLAGELHGLAFGAKEDAIKDIYKSIAEENSATLGSPETVQKVQDKAWHYLKRAHMHYMGLGAVSMVLIIFIGLSPASTFLKTIVSSAVGFGALVYPLFWTIVSFKTAAMGAHGAKEALALLAQAGAGVGFLGLLGTIGIAVIWLKSDESV</sequence>
<feature type="transmembrane region" description="Helical" evidence="1">
    <location>
        <begin position="74"/>
        <end position="93"/>
    </location>
</feature>
<feature type="transmembrane region" description="Helical" evidence="1">
    <location>
        <begin position="139"/>
        <end position="161"/>
    </location>
</feature>
<accession>A0A3B1CX84</accession>
<feature type="transmembrane region" description="Helical" evidence="1">
    <location>
        <begin position="100"/>
        <end position="119"/>
    </location>
</feature>
<evidence type="ECO:0000256" key="1">
    <source>
        <dbReference type="SAM" id="Phobius"/>
    </source>
</evidence>
<evidence type="ECO:0000313" key="2">
    <source>
        <dbReference type="EMBL" id="VAX21237.1"/>
    </source>
</evidence>
<dbReference type="EMBL" id="UOGC01000116">
    <property type="protein sequence ID" value="VAX21237.1"/>
    <property type="molecule type" value="Genomic_DNA"/>
</dbReference>
<keyword evidence="1" id="KW-1133">Transmembrane helix</keyword>
<dbReference type="AlphaFoldDB" id="A0A3B1CX84"/>
<gene>
    <name evidence="2" type="ORF">MNBD_NITROSPINAE01-1268</name>
</gene>
<keyword evidence="1" id="KW-0472">Membrane</keyword>
<proteinExistence type="predicted"/>
<name>A0A3B1CX84_9ZZZZ</name>
<organism evidence="2">
    <name type="scientific">hydrothermal vent metagenome</name>
    <dbReference type="NCBI Taxonomy" id="652676"/>
    <lineage>
        <taxon>unclassified sequences</taxon>
        <taxon>metagenomes</taxon>
        <taxon>ecological metagenomes</taxon>
    </lineage>
</organism>